<dbReference type="Proteomes" id="UP001234297">
    <property type="component" value="Chromosome 5"/>
</dbReference>
<sequence length="132" mass="14659">MRGSVRIRKQASTRPAGLVGVIQATTMALNSILPPLKRPLSDVTTLNAQRSHTLPPLSEASIEKCRRGLVENGNDSSVFMRNLSEINRESAFFVFFFIISRDKKTTLLLLERGNGIERVSVDRSRAYGIKNG</sequence>
<proteinExistence type="predicted"/>
<gene>
    <name evidence="1" type="ORF">MRB53_016365</name>
</gene>
<accession>A0ACC2M1M1</accession>
<keyword evidence="2" id="KW-1185">Reference proteome</keyword>
<reference evidence="1 2" key="1">
    <citation type="journal article" date="2022" name="Hortic Res">
        <title>A haplotype resolved chromosomal level avocado genome allows analysis of novel avocado genes.</title>
        <authorList>
            <person name="Nath O."/>
            <person name="Fletcher S.J."/>
            <person name="Hayward A."/>
            <person name="Shaw L.M."/>
            <person name="Masouleh A.K."/>
            <person name="Furtado A."/>
            <person name="Henry R.J."/>
            <person name="Mitter N."/>
        </authorList>
    </citation>
    <scope>NUCLEOTIDE SEQUENCE [LARGE SCALE GENOMIC DNA]</scope>
    <source>
        <strain evidence="2">cv. Hass</strain>
    </source>
</reference>
<organism evidence="1 2">
    <name type="scientific">Persea americana</name>
    <name type="common">Avocado</name>
    <dbReference type="NCBI Taxonomy" id="3435"/>
    <lineage>
        <taxon>Eukaryota</taxon>
        <taxon>Viridiplantae</taxon>
        <taxon>Streptophyta</taxon>
        <taxon>Embryophyta</taxon>
        <taxon>Tracheophyta</taxon>
        <taxon>Spermatophyta</taxon>
        <taxon>Magnoliopsida</taxon>
        <taxon>Magnoliidae</taxon>
        <taxon>Laurales</taxon>
        <taxon>Lauraceae</taxon>
        <taxon>Persea</taxon>
    </lineage>
</organism>
<dbReference type="EMBL" id="CM056813">
    <property type="protein sequence ID" value="KAJ8639671.1"/>
    <property type="molecule type" value="Genomic_DNA"/>
</dbReference>
<comment type="caution">
    <text evidence="1">The sequence shown here is derived from an EMBL/GenBank/DDBJ whole genome shotgun (WGS) entry which is preliminary data.</text>
</comment>
<name>A0ACC2M1M1_PERAE</name>
<protein>
    <submittedName>
        <fullName evidence="1">Uncharacterized protein</fullName>
    </submittedName>
</protein>
<evidence type="ECO:0000313" key="2">
    <source>
        <dbReference type="Proteomes" id="UP001234297"/>
    </source>
</evidence>
<evidence type="ECO:0000313" key="1">
    <source>
        <dbReference type="EMBL" id="KAJ8639671.1"/>
    </source>
</evidence>